<keyword evidence="3 9" id="KW-1000">Mitochondrion outer membrane</keyword>
<protein>
    <recommendedName>
        <fullName evidence="9">Mitochondrial fission factor</fullName>
    </recommendedName>
</protein>
<keyword evidence="2" id="KW-0812">Transmembrane</keyword>
<comment type="similarity">
    <text evidence="1 9">Belongs to the Tango11 family.</text>
</comment>
<dbReference type="AlphaFoldDB" id="A0A4Z2E0H0"/>
<evidence type="ECO:0000256" key="7">
    <source>
        <dbReference type="ARBA" id="ARBA00023136"/>
    </source>
</evidence>
<dbReference type="PANTHER" id="PTHR16501:SF17">
    <property type="entry name" value="MITOCHONDRIAL FISSION FACTOR"/>
    <property type="match status" value="1"/>
</dbReference>
<evidence type="ECO:0000259" key="10">
    <source>
        <dbReference type="Pfam" id="PF05644"/>
    </source>
</evidence>
<evidence type="ECO:0000256" key="6">
    <source>
        <dbReference type="ARBA" id="ARBA00023128"/>
    </source>
</evidence>
<keyword evidence="4" id="KW-1133">Transmembrane helix</keyword>
<dbReference type="InterPro" id="IPR039433">
    <property type="entry name" value="Mff-like_dom"/>
</dbReference>
<keyword evidence="5" id="KW-0175">Coiled coil</keyword>
<dbReference type="GO" id="GO:0006626">
    <property type="term" value="P:protein targeting to mitochondrion"/>
    <property type="evidence" value="ECO:0007669"/>
    <property type="project" value="TreeGrafter"/>
</dbReference>
<keyword evidence="6 9" id="KW-0496">Mitochondrion</keyword>
<evidence type="ECO:0000256" key="8">
    <source>
        <dbReference type="ARBA" id="ARBA00023140"/>
    </source>
</evidence>
<sequence length="88" mass="9938">MSRAAFPSPMAEMAEMNRLQYDLDFTEGISQSMRIPEMLKVAPQGREDPHLGSQEVPHSVIMQVPERIVMSGQRSECRAASLNVERHL</sequence>
<comment type="function">
    <text evidence="9">Plays a role in mitochondrial and peroxisomal fission. Promotes the recruitment and association of the fission mediator dynamin-related protein 1 (DNM1L) to the mitochondrial surface.</text>
</comment>
<evidence type="ECO:0000256" key="9">
    <source>
        <dbReference type="RuleBase" id="RU368040"/>
    </source>
</evidence>
<reference evidence="11 12" key="1">
    <citation type="submission" date="2019-03" db="EMBL/GenBank/DDBJ databases">
        <title>First draft genome of Liparis tanakae, snailfish: a comprehensive survey of snailfish specific genes.</title>
        <authorList>
            <person name="Kim W."/>
            <person name="Song I."/>
            <person name="Jeong J.-H."/>
            <person name="Kim D."/>
            <person name="Kim S."/>
            <person name="Ryu S."/>
            <person name="Song J.Y."/>
            <person name="Lee S.K."/>
        </authorList>
    </citation>
    <scope>NUCLEOTIDE SEQUENCE [LARGE SCALE GENOMIC DNA]</scope>
    <source>
        <tissue evidence="11">Muscle</tissue>
    </source>
</reference>
<dbReference type="OrthoDB" id="5986838at2759"/>
<evidence type="ECO:0000256" key="5">
    <source>
        <dbReference type="ARBA" id="ARBA00023054"/>
    </source>
</evidence>
<keyword evidence="7" id="KW-0472">Membrane</keyword>
<dbReference type="GO" id="GO:0000266">
    <property type="term" value="P:mitochondrial fission"/>
    <property type="evidence" value="ECO:0007669"/>
    <property type="project" value="UniProtKB-UniRule"/>
</dbReference>
<evidence type="ECO:0000256" key="2">
    <source>
        <dbReference type="ARBA" id="ARBA00022692"/>
    </source>
</evidence>
<evidence type="ECO:0000256" key="3">
    <source>
        <dbReference type="ARBA" id="ARBA00022787"/>
    </source>
</evidence>
<organism evidence="11 12">
    <name type="scientific">Liparis tanakae</name>
    <name type="common">Tanaka's snailfish</name>
    <dbReference type="NCBI Taxonomy" id="230148"/>
    <lineage>
        <taxon>Eukaryota</taxon>
        <taxon>Metazoa</taxon>
        <taxon>Chordata</taxon>
        <taxon>Craniata</taxon>
        <taxon>Vertebrata</taxon>
        <taxon>Euteleostomi</taxon>
        <taxon>Actinopterygii</taxon>
        <taxon>Neopterygii</taxon>
        <taxon>Teleostei</taxon>
        <taxon>Neoteleostei</taxon>
        <taxon>Acanthomorphata</taxon>
        <taxon>Eupercaria</taxon>
        <taxon>Perciformes</taxon>
        <taxon>Cottioidei</taxon>
        <taxon>Cottales</taxon>
        <taxon>Liparidae</taxon>
        <taxon>Liparis</taxon>
    </lineage>
</organism>
<dbReference type="GO" id="GO:0005777">
    <property type="term" value="C:peroxisome"/>
    <property type="evidence" value="ECO:0007669"/>
    <property type="project" value="UniProtKB-SubCell"/>
</dbReference>
<evidence type="ECO:0000256" key="4">
    <source>
        <dbReference type="ARBA" id="ARBA00022989"/>
    </source>
</evidence>
<feature type="domain" description="Mff-like" evidence="10">
    <location>
        <begin position="13"/>
        <end position="79"/>
    </location>
</feature>
<dbReference type="GO" id="GO:0005741">
    <property type="term" value="C:mitochondrial outer membrane"/>
    <property type="evidence" value="ECO:0007669"/>
    <property type="project" value="UniProtKB-SubCell"/>
</dbReference>
<comment type="caution">
    <text evidence="11">The sequence shown here is derived from an EMBL/GenBank/DDBJ whole genome shotgun (WGS) entry which is preliminary data.</text>
</comment>
<name>A0A4Z2E0H0_9TELE</name>
<keyword evidence="8 9" id="KW-0576">Peroxisome</keyword>
<dbReference type="PANTHER" id="PTHR16501">
    <property type="entry name" value="TRANSPORT AND GOLGI ORGANIZATION PROTEIN 11"/>
    <property type="match status" value="1"/>
</dbReference>
<dbReference type="Proteomes" id="UP000314294">
    <property type="component" value="Unassembled WGS sequence"/>
</dbReference>
<comment type="subcellular location">
    <subcellularLocation>
        <location evidence="9">Mitochondrion outer membrane</location>
        <topology evidence="9">Single-pass type IV membrane protein</topology>
    </subcellularLocation>
    <subcellularLocation>
        <location evidence="9">Peroxisome</location>
    </subcellularLocation>
</comment>
<dbReference type="InterPro" id="IPR008518">
    <property type="entry name" value="Mff/Tango-11"/>
</dbReference>
<gene>
    <name evidence="11" type="ORF">EYF80_067898</name>
</gene>
<dbReference type="EMBL" id="SRLO01024796">
    <property type="protein sequence ID" value="TNN21990.1"/>
    <property type="molecule type" value="Genomic_DNA"/>
</dbReference>
<evidence type="ECO:0000313" key="11">
    <source>
        <dbReference type="EMBL" id="TNN21990.1"/>
    </source>
</evidence>
<proteinExistence type="inferred from homology"/>
<dbReference type="GO" id="GO:0090314">
    <property type="term" value="P:positive regulation of protein targeting to membrane"/>
    <property type="evidence" value="ECO:0007669"/>
    <property type="project" value="UniProtKB-UniRule"/>
</dbReference>
<dbReference type="GO" id="GO:0090141">
    <property type="term" value="P:positive regulation of mitochondrial fission"/>
    <property type="evidence" value="ECO:0007669"/>
    <property type="project" value="UniProtKB-UniRule"/>
</dbReference>
<keyword evidence="12" id="KW-1185">Reference proteome</keyword>
<evidence type="ECO:0000256" key="1">
    <source>
        <dbReference type="ARBA" id="ARBA00009806"/>
    </source>
</evidence>
<accession>A0A4Z2E0H0</accession>
<dbReference type="Pfam" id="PF05644">
    <property type="entry name" value="Miff"/>
    <property type="match status" value="1"/>
</dbReference>
<evidence type="ECO:0000313" key="12">
    <source>
        <dbReference type="Proteomes" id="UP000314294"/>
    </source>
</evidence>